<keyword evidence="3" id="KW-1133">Transmembrane helix</keyword>
<dbReference type="GO" id="GO:0016020">
    <property type="term" value="C:membrane"/>
    <property type="evidence" value="ECO:0007669"/>
    <property type="project" value="UniProtKB-SubCell"/>
</dbReference>
<evidence type="ECO:0000256" key="4">
    <source>
        <dbReference type="ARBA" id="ARBA00023136"/>
    </source>
</evidence>
<sequence length="432" mass="47661">PSKRIQLNFTSLNKLVFVYLSIRLFVDGAEEYLMQPTAWYYLEYLGKSHAFLSLTLAAFQTASVLFAPFFGIFEEKFQASKAIVLVCGLTKFFGNLLYSIPINGYFPLFGRFISGIGEATIGVLYGAVTKCTTNKNRAKAFLYFEGLFSLGSILGPTIGSLLIFNVTILGWKINAGNSPGVVLAIVWFFLLVLTIFLPSNLAENSKGNQFDSDTDSDENNNDETVGTEDNTNCILSSVCCIYYLVFLHVVVTAVILFYTPLLAAHHLGLRLTHVKLIYVNNSLAVFILFIASYLLQDKVSEKKCLFVIIISAIVPISITFYFALMWNEAITINATYLLLLSMVIASGEFMNFSLTCSMLSKITPANSAPFYQSLGFASLNLGIIVGRVLAGATFSKIPMMYNCVGLAMAWAFGVIWMAVEYKNFPPKASVGK</sequence>
<accession>A0A7D9L4L9</accession>
<comment type="caution">
    <text evidence="5">The sequence shown here is derived from an EMBL/GenBank/DDBJ whole genome shotgun (WGS) entry which is preliminary data.</text>
</comment>
<dbReference type="PANTHER" id="PTHR23510">
    <property type="entry name" value="INNER MEMBRANE TRANSPORT PROTEIN YAJR"/>
    <property type="match status" value="1"/>
</dbReference>
<evidence type="ECO:0000256" key="3">
    <source>
        <dbReference type="ARBA" id="ARBA00022989"/>
    </source>
</evidence>
<keyword evidence="2" id="KW-0812">Transmembrane</keyword>
<dbReference type="Pfam" id="PF07690">
    <property type="entry name" value="MFS_1"/>
    <property type="match status" value="1"/>
</dbReference>
<dbReference type="Gene3D" id="1.20.1250.20">
    <property type="entry name" value="MFS general substrate transporter like domains"/>
    <property type="match status" value="1"/>
</dbReference>
<proteinExistence type="predicted"/>
<reference evidence="5" key="1">
    <citation type="submission" date="2020-04" db="EMBL/GenBank/DDBJ databases">
        <authorList>
            <person name="Alioto T."/>
            <person name="Alioto T."/>
            <person name="Gomez Garrido J."/>
        </authorList>
    </citation>
    <scope>NUCLEOTIDE SEQUENCE</scope>
    <source>
        <strain evidence="5">A484AB</strain>
    </source>
</reference>
<gene>
    <name evidence="5" type="ORF">PACLA_8A017955</name>
</gene>
<organism evidence="5 6">
    <name type="scientific">Paramuricea clavata</name>
    <name type="common">Red gorgonian</name>
    <name type="synonym">Violescent sea-whip</name>
    <dbReference type="NCBI Taxonomy" id="317549"/>
    <lineage>
        <taxon>Eukaryota</taxon>
        <taxon>Metazoa</taxon>
        <taxon>Cnidaria</taxon>
        <taxon>Anthozoa</taxon>
        <taxon>Octocorallia</taxon>
        <taxon>Malacalcyonacea</taxon>
        <taxon>Plexauridae</taxon>
        <taxon>Paramuricea</taxon>
    </lineage>
</organism>
<keyword evidence="4" id="KW-0472">Membrane</keyword>
<dbReference type="InterPro" id="IPR001958">
    <property type="entry name" value="Tet-R_TetA/multi-R_MdtG-like"/>
</dbReference>
<dbReference type="EMBL" id="CACRXK020013498">
    <property type="protein sequence ID" value="CAB4025240.1"/>
    <property type="molecule type" value="Genomic_DNA"/>
</dbReference>
<evidence type="ECO:0000256" key="1">
    <source>
        <dbReference type="ARBA" id="ARBA00004141"/>
    </source>
</evidence>
<evidence type="ECO:0000256" key="2">
    <source>
        <dbReference type="ARBA" id="ARBA00022692"/>
    </source>
</evidence>
<feature type="non-terminal residue" evidence="5">
    <location>
        <position position="1"/>
    </location>
</feature>
<dbReference type="InterPro" id="IPR011701">
    <property type="entry name" value="MFS"/>
</dbReference>
<dbReference type="GO" id="GO:0022857">
    <property type="term" value="F:transmembrane transporter activity"/>
    <property type="evidence" value="ECO:0007669"/>
    <property type="project" value="InterPro"/>
</dbReference>
<dbReference type="InterPro" id="IPR036259">
    <property type="entry name" value="MFS_trans_sf"/>
</dbReference>
<dbReference type="AlphaFoldDB" id="A0A7D9L4L9"/>
<comment type="subcellular location">
    <subcellularLocation>
        <location evidence="1">Membrane</location>
        <topology evidence="1">Multi-pass membrane protein</topology>
    </subcellularLocation>
</comment>
<dbReference type="Proteomes" id="UP001152795">
    <property type="component" value="Unassembled WGS sequence"/>
</dbReference>
<dbReference type="PANTHER" id="PTHR23510:SF16">
    <property type="entry name" value="MAJOR FACILITATOR SUPERFAMILY (MFS) PROFILE DOMAIN-CONTAINING PROTEIN"/>
    <property type="match status" value="1"/>
</dbReference>
<evidence type="ECO:0000313" key="6">
    <source>
        <dbReference type="Proteomes" id="UP001152795"/>
    </source>
</evidence>
<evidence type="ECO:0000313" key="5">
    <source>
        <dbReference type="EMBL" id="CAB4025240.1"/>
    </source>
</evidence>
<dbReference type="PRINTS" id="PR01035">
    <property type="entry name" value="TCRTETA"/>
</dbReference>
<dbReference type="InterPro" id="IPR020846">
    <property type="entry name" value="MFS_dom"/>
</dbReference>
<dbReference type="PROSITE" id="PS50850">
    <property type="entry name" value="MFS"/>
    <property type="match status" value="1"/>
</dbReference>
<keyword evidence="6" id="KW-1185">Reference proteome</keyword>
<name>A0A7D9L4L9_PARCT</name>
<dbReference type="InterPro" id="IPR051068">
    <property type="entry name" value="MFS_Domain-Containing_Protein"/>
</dbReference>
<protein>
    <submittedName>
        <fullName evidence="5">Major facilitator superfamily domain-containing 8-like</fullName>
    </submittedName>
</protein>
<dbReference type="OrthoDB" id="370281at2759"/>
<dbReference type="SUPFAM" id="SSF103473">
    <property type="entry name" value="MFS general substrate transporter"/>
    <property type="match status" value="1"/>
</dbReference>